<name>A0A9D1IWX6_9FIRM</name>
<dbReference type="Proteomes" id="UP000824239">
    <property type="component" value="Unassembled WGS sequence"/>
</dbReference>
<gene>
    <name evidence="1" type="ORF">IAA53_04085</name>
</gene>
<reference evidence="1" key="1">
    <citation type="submission" date="2020-10" db="EMBL/GenBank/DDBJ databases">
        <authorList>
            <person name="Gilroy R."/>
        </authorList>
    </citation>
    <scope>NUCLEOTIDE SEQUENCE</scope>
    <source>
        <strain evidence="1">ChiBcec15-4380</strain>
    </source>
</reference>
<sequence length="91" mass="9851">MKASGNAAPETCVQNLLKTIRGEVPYERIKGIDRTLIDKPSGTAANDLAADVEFVVETYEPRVRLSSSDLVALVAQTGDFELRASIDNNTL</sequence>
<dbReference type="SUPFAM" id="SSF160719">
    <property type="entry name" value="gpW/gp25-like"/>
    <property type="match status" value="1"/>
</dbReference>
<protein>
    <submittedName>
        <fullName evidence="1">Early E1A protein</fullName>
    </submittedName>
</protein>
<evidence type="ECO:0000313" key="1">
    <source>
        <dbReference type="EMBL" id="HIR50454.1"/>
    </source>
</evidence>
<evidence type="ECO:0000313" key="2">
    <source>
        <dbReference type="Proteomes" id="UP000824239"/>
    </source>
</evidence>
<comment type="caution">
    <text evidence="1">The sequence shown here is derived from an EMBL/GenBank/DDBJ whole genome shotgun (WGS) entry which is preliminary data.</text>
</comment>
<organism evidence="1 2">
    <name type="scientific">Candidatus Avoscillospira avicola</name>
    <dbReference type="NCBI Taxonomy" id="2840706"/>
    <lineage>
        <taxon>Bacteria</taxon>
        <taxon>Bacillati</taxon>
        <taxon>Bacillota</taxon>
        <taxon>Clostridia</taxon>
        <taxon>Eubacteriales</taxon>
        <taxon>Oscillospiraceae</taxon>
        <taxon>Oscillospiraceae incertae sedis</taxon>
        <taxon>Candidatus Avoscillospira</taxon>
    </lineage>
</organism>
<accession>A0A9D1IWX6</accession>
<dbReference type="EMBL" id="DVHE01000033">
    <property type="protein sequence ID" value="HIR50454.1"/>
    <property type="molecule type" value="Genomic_DNA"/>
</dbReference>
<dbReference type="AlphaFoldDB" id="A0A9D1IWX6"/>
<dbReference type="Gene3D" id="3.10.450.40">
    <property type="match status" value="1"/>
</dbReference>
<reference evidence="1" key="2">
    <citation type="journal article" date="2021" name="PeerJ">
        <title>Extensive microbial diversity within the chicken gut microbiome revealed by metagenomics and culture.</title>
        <authorList>
            <person name="Gilroy R."/>
            <person name="Ravi A."/>
            <person name="Getino M."/>
            <person name="Pursley I."/>
            <person name="Horton D.L."/>
            <person name="Alikhan N.F."/>
            <person name="Baker D."/>
            <person name="Gharbi K."/>
            <person name="Hall N."/>
            <person name="Watson M."/>
            <person name="Adriaenssens E.M."/>
            <person name="Foster-Nyarko E."/>
            <person name="Jarju S."/>
            <person name="Secka A."/>
            <person name="Antonio M."/>
            <person name="Oren A."/>
            <person name="Chaudhuri R.R."/>
            <person name="La Ragione R."/>
            <person name="Hildebrand F."/>
            <person name="Pallen M.J."/>
        </authorList>
    </citation>
    <scope>NUCLEOTIDE SEQUENCE</scope>
    <source>
        <strain evidence="1">ChiBcec15-4380</strain>
    </source>
</reference>
<proteinExistence type="predicted"/>